<protein>
    <recommendedName>
        <fullName evidence="3">Calcineurin-like phosphoesterase domain-containing protein</fullName>
    </recommendedName>
</protein>
<dbReference type="EMBL" id="OU503039">
    <property type="protein sequence ID" value="CAI9759315.1"/>
    <property type="molecule type" value="Genomic_DNA"/>
</dbReference>
<evidence type="ECO:0000313" key="1">
    <source>
        <dbReference type="EMBL" id="CAI9759315.1"/>
    </source>
</evidence>
<dbReference type="PANTHER" id="PTHR45778">
    <property type="entry name" value="PURPLE ACID PHOSPHATASE-RELATED"/>
    <property type="match status" value="1"/>
</dbReference>
<dbReference type="SUPFAM" id="SSF56300">
    <property type="entry name" value="Metallo-dependent phosphatases"/>
    <property type="match status" value="1"/>
</dbReference>
<gene>
    <name evidence="1" type="ORF">FPE_LOCUS6745</name>
</gene>
<dbReference type="AlphaFoldDB" id="A0AAD1Z0Y6"/>
<dbReference type="InterPro" id="IPR029052">
    <property type="entry name" value="Metallo-depent_PP-like"/>
</dbReference>
<evidence type="ECO:0000313" key="2">
    <source>
        <dbReference type="Proteomes" id="UP000834106"/>
    </source>
</evidence>
<name>A0AAD1Z0Y6_9LAMI</name>
<dbReference type="Gene3D" id="3.60.21.10">
    <property type="match status" value="1"/>
</dbReference>
<accession>A0AAD1Z0Y6</accession>
<dbReference type="PANTHER" id="PTHR45778:SF6">
    <property type="entry name" value="INACTIVE PURPLE ACID PHOSPHATASE 24-RELATED"/>
    <property type="match status" value="1"/>
</dbReference>
<evidence type="ECO:0008006" key="3">
    <source>
        <dbReference type="Google" id="ProtNLM"/>
    </source>
</evidence>
<dbReference type="Proteomes" id="UP000834106">
    <property type="component" value="Chromosome 4"/>
</dbReference>
<reference evidence="1" key="1">
    <citation type="submission" date="2023-05" db="EMBL/GenBank/DDBJ databases">
        <authorList>
            <person name="Huff M."/>
        </authorList>
    </citation>
    <scope>NUCLEOTIDE SEQUENCE</scope>
</reference>
<keyword evidence="2" id="KW-1185">Reference proteome</keyword>
<sequence length="106" mass="12993">MTYKLRLQLLITDYGMFHFCLDDTEHDWREGTEQYRVLDYSSNKWYGEEGSFAEPMERESLVKLWRKYKVDIAFYGHVHNFERTCPFYHRIFACLEWLAGFTGWDR</sequence>
<organism evidence="1 2">
    <name type="scientific">Fraxinus pennsylvanica</name>
    <dbReference type="NCBI Taxonomy" id="56036"/>
    <lineage>
        <taxon>Eukaryota</taxon>
        <taxon>Viridiplantae</taxon>
        <taxon>Streptophyta</taxon>
        <taxon>Embryophyta</taxon>
        <taxon>Tracheophyta</taxon>
        <taxon>Spermatophyta</taxon>
        <taxon>Magnoliopsida</taxon>
        <taxon>eudicotyledons</taxon>
        <taxon>Gunneridae</taxon>
        <taxon>Pentapetalae</taxon>
        <taxon>asterids</taxon>
        <taxon>lamiids</taxon>
        <taxon>Lamiales</taxon>
        <taxon>Oleaceae</taxon>
        <taxon>Oleeae</taxon>
        <taxon>Fraxinus</taxon>
    </lineage>
</organism>
<proteinExistence type="predicted"/>